<dbReference type="RefSeq" id="WP_187434399.1">
    <property type="nucleotide sequence ID" value="NZ_VNHS01000010.1"/>
</dbReference>
<gene>
    <name evidence="2" type="ORF">BCM02_110100</name>
</gene>
<reference evidence="2 3" key="1">
    <citation type="submission" date="2019-07" db="EMBL/GenBank/DDBJ databases">
        <title>Genomic Encyclopedia of Type Strains, Phase III (KMG-III): the genomes of soil and plant-associated and newly described type strains.</title>
        <authorList>
            <person name="Whitman W."/>
        </authorList>
    </citation>
    <scope>NUCLEOTIDE SEQUENCE [LARGE SCALE GENOMIC DNA]</scope>
    <source>
        <strain evidence="2 3">BL24</strain>
    </source>
</reference>
<feature type="transmembrane region" description="Helical" evidence="1">
    <location>
        <begin position="134"/>
        <end position="154"/>
    </location>
</feature>
<evidence type="ECO:0000256" key="1">
    <source>
        <dbReference type="SAM" id="Phobius"/>
    </source>
</evidence>
<feature type="transmembrane region" description="Helical" evidence="1">
    <location>
        <begin position="6"/>
        <end position="25"/>
    </location>
</feature>
<feature type="transmembrane region" description="Helical" evidence="1">
    <location>
        <begin position="339"/>
        <end position="359"/>
    </location>
</feature>
<organism evidence="2 3">
    <name type="scientific">Paenibacillus methanolicus</name>
    <dbReference type="NCBI Taxonomy" id="582686"/>
    <lineage>
        <taxon>Bacteria</taxon>
        <taxon>Bacillati</taxon>
        <taxon>Bacillota</taxon>
        <taxon>Bacilli</taxon>
        <taxon>Bacillales</taxon>
        <taxon>Paenibacillaceae</taxon>
        <taxon>Paenibacillus</taxon>
    </lineage>
</organism>
<feature type="transmembrane region" description="Helical" evidence="1">
    <location>
        <begin position="309"/>
        <end position="327"/>
    </location>
</feature>
<keyword evidence="1" id="KW-0812">Transmembrane</keyword>
<feature type="transmembrane region" description="Helical" evidence="1">
    <location>
        <begin position="37"/>
        <end position="55"/>
    </location>
</feature>
<keyword evidence="1" id="KW-0472">Membrane</keyword>
<sequence>MSRYFYYHIVLVALLNLMLFVPHILIQYRYHGAMTSMAISVVVGTGLCLMFMSIMSKYPGQGLPEILNRFLPRAVTLPFMVFMAVMWIIGPSIAVVSYAVLINRFINPDTSPILVLVLLCAVCLYAATRPTMTIIFLIEMGLVLNLPLIVFILFKAVRNDAINWDAIHTVANYWTQMPKWNAIGAASYIFTGYANLAVYNRAMPPNVRIRHRWTIPLIGMLVLALTFFVPIGFHGTESVDDYLYVWSMTADSMIMSYGFIERVIFVFLIMYLNLTLIYTASGWHQAIEFLKGLAKDYKPEIDGVPMKKAGMIIGAAIVAATVLYLYFFNEKITFRLSEYWLGFRLVVEIGTVGFLFVLVRKGKTRS</sequence>
<evidence type="ECO:0000313" key="3">
    <source>
        <dbReference type="Proteomes" id="UP000323257"/>
    </source>
</evidence>
<keyword evidence="3" id="KW-1185">Reference proteome</keyword>
<proteinExistence type="predicted"/>
<dbReference type="AlphaFoldDB" id="A0A5S5BYD7"/>
<comment type="caution">
    <text evidence="2">The sequence shown here is derived from an EMBL/GenBank/DDBJ whole genome shotgun (WGS) entry which is preliminary data.</text>
</comment>
<dbReference type="EMBL" id="VNHS01000010">
    <property type="protein sequence ID" value="TYP71150.1"/>
    <property type="molecule type" value="Genomic_DNA"/>
</dbReference>
<protein>
    <recommendedName>
        <fullName evidence="4">Spore germination protein</fullName>
    </recommendedName>
</protein>
<name>A0A5S5BYD7_9BACL</name>
<evidence type="ECO:0008006" key="4">
    <source>
        <dbReference type="Google" id="ProtNLM"/>
    </source>
</evidence>
<keyword evidence="1" id="KW-1133">Transmembrane helix</keyword>
<feature type="transmembrane region" description="Helical" evidence="1">
    <location>
        <begin position="113"/>
        <end position="128"/>
    </location>
</feature>
<accession>A0A5S5BYD7</accession>
<evidence type="ECO:0000313" key="2">
    <source>
        <dbReference type="EMBL" id="TYP71150.1"/>
    </source>
</evidence>
<feature type="transmembrane region" description="Helical" evidence="1">
    <location>
        <begin position="213"/>
        <end position="233"/>
    </location>
</feature>
<dbReference type="Proteomes" id="UP000323257">
    <property type="component" value="Unassembled WGS sequence"/>
</dbReference>
<feature type="transmembrane region" description="Helical" evidence="1">
    <location>
        <begin position="75"/>
        <end position="101"/>
    </location>
</feature>